<dbReference type="InterPro" id="IPR001296">
    <property type="entry name" value="Glyco_trans_1"/>
</dbReference>
<dbReference type="RefSeq" id="WP_146782375.1">
    <property type="nucleotide sequence ID" value="NZ_BAABIO010000006.1"/>
</dbReference>
<dbReference type="Proteomes" id="UP000321204">
    <property type="component" value="Chromosome"/>
</dbReference>
<dbReference type="Pfam" id="PF00534">
    <property type="entry name" value="Glycos_transf_1"/>
    <property type="match status" value="1"/>
</dbReference>
<dbReference type="PANTHER" id="PTHR46401">
    <property type="entry name" value="GLYCOSYLTRANSFERASE WBBK-RELATED"/>
    <property type="match status" value="1"/>
</dbReference>
<dbReference type="AlphaFoldDB" id="A0A5B8UE58"/>
<feature type="domain" description="Glycosyl transferase family 1" evidence="2">
    <location>
        <begin position="180"/>
        <end position="340"/>
    </location>
</feature>
<dbReference type="SUPFAM" id="SSF53756">
    <property type="entry name" value="UDP-Glycosyltransferase/glycogen phosphorylase"/>
    <property type="match status" value="1"/>
</dbReference>
<dbReference type="Gene3D" id="3.40.50.2000">
    <property type="entry name" value="Glycogen Phosphorylase B"/>
    <property type="match status" value="2"/>
</dbReference>
<evidence type="ECO:0000313" key="3">
    <source>
        <dbReference type="EMBL" id="QEC54854.1"/>
    </source>
</evidence>
<dbReference type="PANTHER" id="PTHR46401:SF2">
    <property type="entry name" value="GLYCOSYLTRANSFERASE WBBK-RELATED"/>
    <property type="match status" value="1"/>
</dbReference>
<reference evidence="3 4" key="1">
    <citation type="journal article" date="2015" name="Int. J. Syst. Evol. Microbiol.">
        <title>Flavisolibacter ginsenosidimutans sp. nov., with ginsenoside-converting activity isolated from soil used for cultivating ginseng.</title>
        <authorList>
            <person name="Zhao Y."/>
            <person name="Liu Q."/>
            <person name="Kang M.S."/>
            <person name="Jin F."/>
            <person name="Yu H."/>
            <person name="Im W.T."/>
        </authorList>
    </citation>
    <scope>NUCLEOTIDE SEQUENCE [LARGE SCALE GENOMIC DNA]</scope>
    <source>
        <strain evidence="3 4">Gsoil 636</strain>
    </source>
</reference>
<dbReference type="EMBL" id="CP042433">
    <property type="protein sequence ID" value="QEC54854.1"/>
    <property type="molecule type" value="Genomic_DNA"/>
</dbReference>
<accession>A0A5B8UE58</accession>
<evidence type="ECO:0000256" key="1">
    <source>
        <dbReference type="ARBA" id="ARBA00022679"/>
    </source>
</evidence>
<keyword evidence="4" id="KW-1185">Reference proteome</keyword>
<evidence type="ECO:0000259" key="2">
    <source>
        <dbReference type="Pfam" id="PF00534"/>
    </source>
</evidence>
<evidence type="ECO:0000313" key="4">
    <source>
        <dbReference type="Proteomes" id="UP000321204"/>
    </source>
</evidence>
<protein>
    <submittedName>
        <fullName evidence="3">Glycosyltransferase family 4 protein</fullName>
    </submittedName>
</protein>
<name>A0A5B8UE58_9BACT</name>
<dbReference type="GO" id="GO:0016757">
    <property type="term" value="F:glycosyltransferase activity"/>
    <property type="evidence" value="ECO:0007669"/>
    <property type="project" value="InterPro"/>
</dbReference>
<keyword evidence="1 3" id="KW-0808">Transferase</keyword>
<dbReference type="OrthoDB" id="9811239at2"/>
<dbReference type="CDD" id="cd03801">
    <property type="entry name" value="GT4_PimA-like"/>
    <property type="match status" value="1"/>
</dbReference>
<sequence length="385" mass="42411">MNKGFLFLTLNTFSATGGIEKVCRIAGKALSESAAETGGTFSVYSMYDDERSVDESYFPASEFKGFGGKRLKFALSSVLEGRKSAVVLLSHINLLPIGYLIKKASPKTKLVLIAHGIEVWEEVGKKKTALRSVDLFLPVSSFTAAKLQTKHNIGAGKIRVLNNCLDPFLKKEANPALENNLRKRYGFQSDDLVLLTVTRLKYSEQYKGYDKVVEALQVLKTSHPNIKYLIVGKYDAEEKQRLDVIISRNGLSDRVVFAGFVNDEELNAHFNIADVYIMPSSGEGFGIVFIEALYYGLPVIAGNADGSVDALAGGEFGLLVNPHSIEEIAAAIKSVAHNRNSFLPKEARVVKRFGYDQYKQKLTRLLFQKPVAASTPAETELSKLL</sequence>
<proteinExistence type="predicted"/>
<dbReference type="KEGG" id="fgg:FSB75_02705"/>
<gene>
    <name evidence="3" type="ORF">FSB75_02705</name>
</gene>
<organism evidence="3 4">
    <name type="scientific">Flavisolibacter ginsenosidimutans</name>
    <dbReference type="NCBI Taxonomy" id="661481"/>
    <lineage>
        <taxon>Bacteria</taxon>
        <taxon>Pseudomonadati</taxon>
        <taxon>Bacteroidota</taxon>
        <taxon>Chitinophagia</taxon>
        <taxon>Chitinophagales</taxon>
        <taxon>Chitinophagaceae</taxon>
        <taxon>Flavisolibacter</taxon>
    </lineage>
</organism>